<dbReference type="GO" id="GO:0003676">
    <property type="term" value="F:nucleic acid binding"/>
    <property type="evidence" value="ECO:0007669"/>
    <property type="project" value="InterPro"/>
</dbReference>
<evidence type="ECO:0000259" key="1">
    <source>
        <dbReference type="SMART" id="SM00343"/>
    </source>
</evidence>
<dbReference type="InterPro" id="IPR000477">
    <property type="entry name" value="RT_dom"/>
</dbReference>
<sequence>MTLNLTTINVRGIKAYPVRNNLTKKLWHNEIDITISSETKVKEGISEKCRNSKISCGKSSEKCIYGEGIIAVYAPENCYENIDKGEFYLQLDSLYAKVRQMSTITILVGDFNGTIDSQIISKIKRKYSYDKLNDNGERLIKFHSQNIISIVNLFFKKSCSSDGIVFLESILHSHHTYKLNLLTAQLEKRMICENFNTDFKGFKCKNIKCIINPEYGSDITIYPSRGIQQDCPISPLLHNFNLEMVMRNTIRNSNMVFKNGVNIIGSKLPNLCFPDDTCLLVNSWNDLNLMVNKFISACQPIGMELNMNKCKILMSKELLIQYKKNKHIPLNFSEIIRKFLNISLRARKLLFVTRIRSRMYYAAQSWTTTQAERINLISVERCIIRRLKLIRENKWLMSTTGASTPAVTPGSYVPMEKILPQGVIPEFNMKKETWGEFKERIEIICEIHGIKEDNMRRNLLLTSLPSDVYRKLRNGLAPAKPMSVQYERVVEILDRMLEPVESLLINRLNAILLRQEEDETAGRFLERVKEKVSKCGLDNSVEAKEMMTILCFVNGVKESEYKKAAIQQHRMKANSTVEETFNAVASAELIMNSEKANRVMNVYQKKSYCYCYGGKNHIKLKCKFKKEKCKICNKVGHLAKMCRNKKNSKTIDNIEREQETEEESEDSESQIYVINEINSIKENAKITAKINEKEIKMLLDTGTCKSLISENVWSEIGKPKIVKKPNTLRTFSVRRDKNIRRINIINELKVDLNKLYFKEIYVIEDVKIKEELKRKFPELFSEGLGCCNVMKAKISIKEGSIPKRVSYRLSNLNLKEKIDEEIKRLTELGVWSKIESSDWISPMSVAIKTNGKVRICANFKPTINKVIENRMFQIPTSAEIFSKLVNCCLFSSIDMSDAFLQIKVDEESSKLLVISTPIGLRKYERLPFGLSSSPIIFQEMMSSLL</sequence>
<evidence type="ECO:0000313" key="2">
    <source>
        <dbReference type="Proteomes" id="UP000035680"/>
    </source>
</evidence>
<dbReference type="CDD" id="cd00303">
    <property type="entry name" value="retropepsin_like"/>
    <property type="match status" value="1"/>
</dbReference>
<dbReference type="PANTHER" id="PTHR37984:SF9">
    <property type="entry name" value="INTEGRASE CATALYTIC DOMAIN-CONTAINING PROTEIN"/>
    <property type="match status" value="1"/>
</dbReference>
<evidence type="ECO:0000313" key="3">
    <source>
        <dbReference type="WBParaSite" id="SVE_0097500.1"/>
    </source>
</evidence>
<dbReference type="WBParaSite" id="SVE_0097500.1">
    <property type="protein sequence ID" value="SVE_0097500.1"/>
    <property type="gene ID" value="SVE_0097500"/>
</dbReference>
<dbReference type="Gene3D" id="3.10.10.10">
    <property type="entry name" value="HIV Type 1 Reverse Transcriptase, subunit A, domain 1"/>
    <property type="match status" value="1"/>
</dbReference>
<accession>A0A0K0EWS1</accession>
<dbReference type="Pfam" id="PF00078">
    <property type="entry name" value="RVT_1"/>
    <property type="match status" value="1"/>
</dbReference>
<dbReference type="PANTHER" id="PTHR37984">
    <property type="entry name" value="PROTEIN CBG26694"/>
    <property type="match status" value="1"/>
</dbReference>
<dbReference type="GO" id="GO:0008270">
    <property type="term" value="F:zinc ion binding"/>
    <property type="evidence" value="ECO:0007669"/>
    <property type="project" value="InterPro"/>
</dbReference>
<organism evidence="2 3">
    <name type="scientific">Strongyloides venezuelensis</name>
    <name type="common">Threadworm</name>
    <dbReference type="NCBI Taxonomy" id="75913"/>
    <lineage>
        <taxon>Eukaryota</taxon>
        <taxon>Metazoa</taxon>
        <taxon>Ecdysozoa</taxon>
        <taxon>Nematoda</taxon>
        <taxon>Chromadorea</taxon>
        <taxon>Rhabditida</taxon>
        <taxon>Tylenchina</taxon>
        <taxon>Panagrolaimomorpha</taxon>
        <taxon>Strongyloidoidea</taxon>
        <taxon>Strongyloididae</taxon>
        <taxon>Strongyloides</taxon>
    </lineage>
</organism>
<dbReference type="InterPro" id="IPR043502">
    <property type="entry name" value="DNA/RNA_pol_sf"/>
</dbReference>
<dbReference type="SMART" id="SM00343">
    <property type="entry name" value="ZnF_C2HC"/>
    <property type="match status" value="1"/>
</dbReference>
<feature type="domain" description="CCHC-type" evidence="1">
    <location>
        <begin position="628"/>
        <end position="644"/>
    </location>
</feature>
<reference evidence="2" key="1">
    <citation type="submission" date="2014-07" db="EMBL/GenBank/DDBJ databases">
        <authorList>
            <person name="Martin A.A"/>
            <person name="De Silva N."/>
        </authorList>
    </citation>
    <scope>NUCLEOTIDE SEQUENCE</scope>
</reference>
<dbReference type="CDD" id="cd01647">
    <property type="entry name" value="RT_LTR"/>
    <property type="match status" value="1"/>
</dbReference>
<keyword evidence="2" id="KW-1185">Reference proteome</keyword>
<dbReference type="InterPro" id="IPR050951">
    <property type="entry name" value="Retrovirus_Pol_polyprotein"/>
</dbReference>
<dbReference type="InterPro" id="IPR021109">
    <property type="entry name" value="Peptidase_aspartic_dom_sf"/>
</dbReference>
<dbReference type="Gene3D" id="2.40.70.10">
    <property type="entry name" value="Acid Proteases"/>
    <property type="match status" value="1"/>
</dbReference>
<proteinExistence type="predicted"/>
<dbReference type="AlphaFoldDB" id="A0A0K0EWS1"/>
<dbReference type="SUPFAM" id="SSF56672">
    <property type="entry name" value="DNA/RNA polymerases"/>
    <property type="match status" value="1"/>
</dbReference>
<dbReference type="InterPro" id="IPR036691">
    <property type="entry name" value="Endo/exonu/phosph_ase_sf"/>
</dbReference>
<reference evidence="3" key="2">
    <citation type="submission" date="2015-08" db="UniProtKB">
        <authorList>
            <consortium name="WormBaseParasite"/>
        </authorList>
    </citation>
    <scope>IDENTIFICATION</scope>
</reference>
<dbReference type="STRING" id="75913.A0A0K0EWS1"/>
<dbReference type="InterPro" id="IPR043128">
    <property type="entry name" value="Rev_trsase/Diguanyl_cyclase"/>
</dbReference>
<protein>
    <submittedName>
        <fullName evidence="3">CCHC-type domain-containing protein</fullName>
    </submittedName>
</protein>
<dbReference type="SUPFAM" id="SSF50630">
    <property type="entry name" value="Acid proteases"/>
    <property type="match status" value="1"/>
</dbReference>
<dbReference type="SUPFAM" id="SSF56219">
    <property type="entry name" value="DNase I-like"/>
    <property type="match status" value="1"/>
</dbReference>
<dbReference type="Gene3D" id="3.30.70.270">
    <property type="match status" value="1"/>
</dbReference>
<dbReference type="Proteomes" id="UP000035680">
    <property type="component" value="Unassembled WGS sequence"/>
</dbReference>
<name>A0A0K0EWS1_STRVS</name>
<dbReference type="Gene3D" id="3.60.10.10">
    <property type="entry name" value="Endonuclease/exonuclease/phosphatase"/>
    <property type="match status" value="1"/>
</dbReference>
<dbReference type="InterPro" id="IPR001878">
    <property type="entry name" value="Znf_CCHC"/>
</dbReference>
<dbReference type="Gene3D" id="4.10.60.10">
    <property type="entry name" value="Zinc finger, CCHC-type"/>
    <property type="match status" value="1"/>
</dbReference>